<evidence type="ECO:0000256" key="1">
    <source>
        <dbReference type="SAM" id="MobiDB-lite"/>
    </source>
</evidence>
<keyword evidence="2" id="KW-0472">Membrane</keyword>
<dbReference type="RefSeq" id="XP_010456629.1">
    <property type="nucleotide sequence ID" value="XM_010458327.1"/>
</dbReference>
<reference evidence="4" key="2">
    <citation type="submission" date="2025-08" db="UniProtKB">
        <authorList>
            <consortium name="RefSeq"/>
        </authorList>
    </citation>
    <scope>IDENTIFICATION</scope>
    <source>
        <tissue evidence="4">Leaf</tissue>
    </source>
</reference>
<evidence type="ECO:0000313" key="4">
    <source>
        <dbReference type="RefSeq" id="XP_010456629.1"/>
    </source>
</evidence>
<reference evidence="3" key="1">
    <citation type="journal article" date="2014" name="Nat. Commun.">
        <title>The emerging biofuel crop Camelina sativa retains a highly undifferentiated hexaploid genome structure.</title>
        <authorList>
            <person name="Kagale S."/>
            <person name="Koh C."/>
            <person name="Nixon J."/>
            <person name="Bollina V."/>
            <person name="Clarke W.E."/>
            <person name="Tuteja R."/>
            <person name="Spillane C."/>
            <person name="Robinson S.J."/>
            <person name="Links M.G."/>
            <person name="Clarke C."/>
            <person name="Higgins E.E."/>
            <person name="Huebert T."/>
            <person name="Sharpe A.G."/>
            <person name="Parkin I.A."/>
        </authorList>
    </citation>
    <scope>NUCLEOTIDE SEQUENCE [LARGE SCALE GENOMIC DNA]</scope>
    <source>
        <strain evidence="3">cv. DH55</strain>
    </source>
</reference>
<evidence type="ECO:0000256" key="2">
    <source>
        <dbReference type="SAM" id="Phobius"/>
    </source>
</evidence>
<accession>A0ABM0VIC7</accession>
<evidence type="ECO:0000313" key="3">
    <source>
        <dbReference type="Proteomes" id="UP000694864"/>
    </source>
</evidence>
<dbReference type="GeneID" id="104738093"/>
<feature type="compositionally biased region" description="Low complexity" evidence="1">
    <location>
        <begin position="9"/>
        <end position="21"/>
    </location>
</feature>
<gene>
    <name evidence="4" type="primary">LOC104738093</name>
</gene>
<dbReference type="Proteomes" id="UP000694864">
    <property type="component" value="Chromosome 13"/>
</dbReference>
<sequence>MASQTNSYTAPMSPSSATPPSRRGWWSRPIVTLPAEHDRESTCHEFTVASIPFCSGIFTTLAVVVCIFHFMDNSHCDAKFTIQSIAVYPSSATWHVDFLVKNPRSRYTIYYGDDETAVKLGPLNAAVINTFYYRKSRSHTVFSVDFDAEGNPNGDIFKQLYVKLRAKHIGDHIDDDDAGHVDIRRICYVELFANSVSISNTNASAADWRVGFVARSPVTNCKVSLQTLKSRLLRGDKVMSDSLSQSSGCSGQVLTRDKTNVVFENVVMPEVIDDVIWDFRVDIVSKVNTNVGDVTVFMMATCPDIPVKFTTDPAGKVMGSLHGNMRRCDYIFRCNLGNYLQP</sequence>
<name>A0ABM0VIC7_CAMSA</name>
<proteinExistence type="predicted"/>
<feature type="transmembrane region" description="Helical" evidence="2">
    <location>
        <begin position="46"/>
        <end position="71"/>
    </location>
</feature>
<feature type="region of interest" description="Disordered" evidence="1">
    <location>
        <begin position="1"/>
        <end position="23"/>
    </location>
</feature>
<keyword evidence="2" id="KW-1133">Transmembrane helix</keyword>
<keyword evidence="2" id="KW-0812">Transmembrane</keyword>
<organism evidence="3 4">
    <name type="scientific">Camelina sativa</name>
    <name type="common">False flax</name>
    <name type="synonym">Myagrum sativum</name>
    <dbReference type="NCBI Taxonomy" id="90675"/>
    <lineage>
        <taxon>Eukaryota</taxon>
        <taxon>Viridiplantae</taxon>
        <taxon>Streptophyta</taxon>
        <taxon>Embryophyta</taxon>
        <taxon>Tracheophyta</taxon>
        <taxon>Spermatophyta</taxon>
        <taxon>Magnoliopsida</taxon>
        <taxon>eudicotyledons</taxon>
        <taxon>Gunneridae</taxon>
        <taxon>Pentapetalae</taxon>
        <taxon>rosids</taxon>
        <taxon>malvids</taxon>
        <taxon>Brassicales</taxon>
        <taxon>Brassicaceae</taxon>
        <taxon>Camelineae</taxon>
        <taxon>Camelina</taxon>
    </lineage>
</organism>
<protein>
    <submittedName>
        <fullName evidence="4">Uncharacterized protein LOC104738093</fullName>
    </submittedName>
</protein>
<keyword evidence="3" id="KW-1185">Reference proteome</keyword>